<protein>
    <submittedName>
        <fullName evidence="2">Uncharacterized protein</fullName>
    </submittedName>
</protein>
<feature type="region of interest" description="Disordered" evidence="1">
    <location>
        <begin position="62"/>
        <end position="98"/>
    </location>
</feature>
<sequence>MNAFISLMSSPESASSGKTIPAYRRCQSCSVSYPPTTTIAGGNASASSALSPVTCAAGWSRSAPSGRNALQHQSDRRAFSTGATPSSARSDSVRSSPLKHGCMSITPARWTTGLSIVVVVVVAVAVHRWATWCAMLPPALSPTTKQVETSTGPTWSGRPVAPR</sequence>
<evidence type="ECO:0000313" key="2">
    <source>
        <dbReference type="EnsemblPlants" id="OBART07G24030.1"/>
    </source>
</evidence>
<feature type="compositionally biased region" description="Low complexity" evidence="1">
    <location>
        <begin position="86"/>
        <end position="96"/>
    </location>
</feature>
<proteinExistence type="predicted"/>
<dbReference type="AlphaFoldDB" id="A0A0D3GU62"/>
<accession>A0A0D3GU62</accession>
<dbReference type="PaxDb" id="65489-OBART07G24030.1"/>
<feature type="region of interest" description="Disordered" evidence="1">
    <location>
        <begin position="142"/>
        <end position="163"/>
    </location>
</feature>
<reference evidence="2" key="1">
    <citation type="journal article" date="2009" name="Rice">
        <title>De Novo Next Generation Sequencing of Plant Genomes.</title>
        <authorList>
            <person name="Rounsley S."/>
            <person name="Marri P.R."/>
            <person name="Yu Y."/>
            <person name="He R."/>
            <person name="Sisneros N."/>
            <person name="Goicoechea J.L."/>
            <person name="Lee S.J."/>
            <person name="Angelova A."/>
            <person name="Kudrna D."/>
            <person name="Luo M."/>
            <person name="Affourtit J."/>
            <person name="Desany B."/>
            <person name="Knight J."/>
            <person name="Niazi F."/>
            <person name="Egholm M."/>
            <person name="Wing R.A."/>
        </authorList>
    </citation>
    <scope>NUCLEOTIDE SEQUENCE [LARGE SCALE GENOMIC DNA]</scope>
    <source>
        <strain evidence="2">cv. IRGC 105608</strain>
    </source>
</reference>
<dbReference type="HOGENOM" id="CLU_1629603_0_0_1"/>
<evidence type="ECO:0000313" key="3">
    <source>
        <dbReference type="Proteomes" id="UP000026960"/>
    </source>
</evidence>
<feature type="compositionally biased region" description="Polar residues" evidence="1">
    <location>
        <begin position="142"/>
        <end position="154"/>
    </location>
</feature>
<dbReference type="Proteomes" id="UP000026960">
    <property type="component" value="Chromosome 7"/>
</dbReference>
<dbReference type="Gramene" id="OBART07G24030.1">
    <property type="protein sequence ID" value="OBART07G24030.1"/>
    <property type="gene ID" value="OBART07G24030"/>
</dbReference>
<evidence type="ECO:0000256" key="1">
    <source>
        <dbReference type="SAM" id="MobiDB-lite"/>
    </source>
</evidence>
<dbReference type="EnsemblPlants" id="OBART07G24030.1">
    <property type="protein sequence ID" value="OBART07G24030.1"/>
    <property type="gene ID" value="OBART07G24030"/>
</dbReference>
<keyword evidence="3" id="KW-1185">Reference proteome</keyword>
<organism evidence="2">
    <name type="scientific">Oryza barthii</name>
    <dbReference type="NCBI Taxonomy" id="65489"/>
    <lineage>
        <taxon>Eukaryota</taxon>
        <taxon>Viridiplantae</taxon>
        <taxon>Streptophyta</taxon>
        <taxon>Embryophyta</taxon>
        <taxon>Tracheophyta</taxon>
        <taxon>Spermatophyta</taxon>
        <taxon>Magnoliopsida</taxon>
        <taxon>Liliopsida</taxon>
        <taxon>Poales</taxon>
        <taxon>Poaceae</taxon>
        <taxon>BOP clade</taxon>
        <taxon>Oryzoideae</taxon>
        <taxon>Oryzeae</taxon>
        <taxon>Oryzinae</taxon>
        <taxon>Oryza</taxon>
    </lineage>
</organism>
<name>A0A0D3GU62_9ORYZ</name>
<reference evidence="2" key="2">
    <citation type="submission" date="2015-03" db="UniProtKB">
        <authorList>
            <consortium name="EnsemblPlants"/>
        </authorList>
    </citation>
    <scope>IDENTIFICATION</scope>
</reference>
<feature type="compositionally biased region" description="Polar residues" evidence="1">
    <location>
        <begin position="62"/>
        <end position="72"/>
    </location>
</feature>